<evidence type="ECO:0000313" key="1">
    <source>
        <dbReference type="EMBL" id="SFW17777.1"/>
    </source>
</evidence>
<evidence type="ECO:0000313" key="2">
    <source>
        <dbReference type="Proteomes" id="UP000182248"/>
    </source>
</evidence>
<accession>A0A1K1M3W5</accession>
<proteinExistence type="predicted"/>
<gene>
    <name evidence="1" type="ORF">SAMN02927921_00358</name>
</gene>
<keyword evidence="2" id="KW-1185">Reference proteome</keyword>
<name>A0A1K1M3W5_9FLAO</name>
<protein>
    <submittedName>
        <fullName evidence="1">Uncharacterized protein</fullName>
    </submittedName>
</protein>
<reference evidence="1 2" key="1">
    <citation type="submission" date="2016-11" db="EMBL/GenBank/DDBJ databases">
        <authorList>
            <person name="Jaros S."/>
            <person name="Januszkiewicz K."/>
            <person name="Wedrychowicz H."/>
        </authorList>
    </citation>
    <scope>NUCLEOTIDE SEQUENCE [LARGE SCALE GENOMIC DNA]</scope>
    <source>
        <strain evidence="1 2">CGMCC 1.12145</strain>
    </source>
</reference>
<dbReference type="AlphaFoldDB" id="A0A1K1M3W5"/>
<sequence length="57" mass="6584">MELGRQGSDEQFYPIDYGNDGTFVLLTAKQFDFVLRNYPMDNKHPTTLSAWKSRNGI</sequence>
<dbReference type="RefSeq" id="WP_175545721.1">
    <property type="nucleotide sequence ID" value="NZ_FPJE01000002.1"/>
</dbReference>
<dbReference type="Proteomes" id="UP000182248">
    <property type="component" value="Unassembled WGS sequence"/>
</dbReference>
<organism evidence="1 2">
    <name type="scientific">Sinomicrobium oceani</name>
    <dbReference type="NCBI Taxonomy" id="1150368"/>
    <lineage>
        <taxon>Bacteria</taxon>
        <taxon>Pseudomonadati</taxon>
        <taxon>Bacteroidota</taxon>
        <taxon>Flavobacteriia</taxon>
        <taxon>Flavobacteriales</taxon>
        <taxon>Flavobacteriaceae</taxon>
        <taxon>Sinomicrobium</taxon>
    </lineage>
</organism>
<dbReference type="EMBL" id="FPJE01000002">
    <property type="protein sequence ID" value="SFW17777.1"/>
    <property type="molecule type" value="Genomic_DNA"/>
</dbReference>